<name>A0ABQ1E0K7_9FIRM</name>
<feature type="transmembrane region" description="Helical" evidence="1">
    <location>
        <begin position="77"/>
        <end position="95"/>
    </location>
</feature>
<sequence>MKNYLDSIDRDALRSRAERMLHTAGDACDQAGRFMSTTTEKIRGFSLIEFFIYETCLLSFGLWLGTCFSKFFKKFRAIIFAAFAATWLYLLWRVFFDEDED</sequence>
<organism evidence="2 3">
    <name type="scientific">Butyricicoccus faecihominis</name>
    <dbReference type="NCBI Taxonomy" id="1712515"/>
    <lineage>
        <taxon>Bacteria</taxon>
        <taxon>Bacillati</taxon>
        <taxon>Bacillota</taxon>
        <taxon>Clostridia</taxon>
        <taxon>Eubacteriales</taxon>
        <taxon>Butyricicoccaceae</taxon>
        <taxon>Butyricicoccus</taxon>
    </lineage>
</organism>
<proteinExistence type="predicted"/>
<comment type="caution">
    <text evidence="2">The sequence shown here is derived from an EMBL/GenBank/DDBJ whole genome shotgun (WGS) entry which is preliminary data.</text>
</comment>
<evidence type="ECO:0000313" key="2">
    <source>
        <dbReference type="EMBL" id="GFO88508.1"/>
    </source>
</evidence>
<reference evidence="2 3" key="1">
    <citation type="submission" date="2020-06" db="EMBL/GenBank/DDBJ databases">
        <title>Characterization of fructooligosaccharide metabolism and fructooligosaccharide-degrading enzymes in human commensal butyrate producers.</title>
        <authorList>
            <person name="Tanno H."/>
            <person name="Fujii T."/>
            <person name="Hirano K."/>
            <person name="Maeno S."/>
            <person name="Tonozuka T."/>
            <person name="Sakamoto M."/>
            <person name="Ohkuma M."/>
            <person name="Tochio T."/>
            <person name="Endo A."/>
        </authorList>
    </citation>
    <scope>NUCLEOTIDE SEQUENCE [LARGE SCALE GENOMIC DNA]</scope>
    <source>
        <strain evidence="2 3">JCM 31056</strain>
    </source>
</reference>
<feature type="transmembrane region" description="Helical" evidence="1">
    <location>
        <begin position="44"/>
        <end position="65"/>
    </location>
</feature>
<keyword evidence="1" id="KW-0812">Transmembrane</keyword>
<dbReference type="Proteomes" id="UP000620147">
    <property type="component" value="Unassembled WGS sequence"/>
</dbReference>
<keyword evidence="1" id="KW-1133">Transmembrane helix</keyword>
<gene>
    <name evidence="2" type="ORF">BUFA31_16720</name>
</gene>
<protein>
    <submittedName>
        <fullName evidence="2">Uncharacterized protein</fullName>
    </submittedName>
</protein>
<dbReference type="RefSeq" id="WP_188885887.1">
    <property type="nucleotide sequence ID" value="NZ_BLYJ01000019.1"/>
</dbReference>
<keyword evidence="1" id="KW-0472">Membrane</keyword>
<evidence type="ECO:0000313" key="3">
    <source>
        <dbReference type="Proteomes" id="UP000620147"/>
    </source>
</evidence>
<keyword evidence="3" id="KW-1185">Reference proteome</keyword>
<evidence type="ECO:0000256" key="1">
    <source>
        <dbReference type="SAM" id="Phobius"/>
    </source>
</evidence>
<dbReference type="EMBL" id="BLYJ01000019">
    <property type="protein sequence ID" value="GFO88508.1"/>
    <property type="molecule type" value="Genomic_DNA"/>
</dbReference>
<accession>A0ABQ1E0K7</accession>